<sequence>MSPQPFGEPSIGPGGSLCAAPEAPVADTAPFPLAGLIALASGGFITIITEALPAGLLPTMSAGLGISQALVGQLVTIYAIGSLLTAIPLVAATRHLGRKPLLMTAMAGFLFANTITAMSSSYPLILVARLIAGVSAGLLWALLAGYATRMVSPSQQTRAMAIAMAGAPLALSLGIPAGTLLGQQIGWRWSFGIMSMLSFVLLVWVRATLPDFAGQRDGGPLDLRRVFRLPGVAQVLGTMLVFVLAHNVLYTYVAPVLAVAGVGDKVDRYLMLFGVASIVGIWVAGALGDRMMRTLVLLGIVGFLGATAAIALWPASPAVLAVALGVWGLAFGGSPALLQTALSRNAGESADVAQSLLVTGWNTAVAGGGLLGGVILDGVGATALSWVVLPMLAITLWIGWHPRAWQKLV</sequence>
<gene>
    <name evidence="8" type="ORF">HBF25_15810</name>
</gene>
<evidence type="ECO:0000256" key="3">
    <source>
        <dbReference type="ARBA" id="ARBA00022692"/>
    </source>
</evidence>
<feature type="transmembrane region" description="Helical" evidence="6">
    <location>
        <begin position="295"/>
        <end position="313"/>
    </location>
</feature>
<dbReference type="InterPro" id="IPR036259">
    <property type="entry name" value="MFS_trans_sf"/>
</dbReference>
<feature type="transmembrane region" description="Helical" evidence="6">
    <location>
        <begin position="31"/>
        <end position="49"/>
    </location>
</feature>
<keyword evidence="5 6" id="KW-0472">Membrane</keyword>
<dbReference type="RefSeq" id="WP_166950049.1">
    <property type="nucleotide sequence ID" value="NZ_JAARLZ010000008.1"/>
</dbReference>
<evidence type="ECO:0000256" key="4">
    <source>
        <dbReference type="ARBA" id="ARBA00022989"/>
    </source>
</evidence>
<evidence type="ECO:0000256" key="1">
    <source>
        <dbReference type="ARBA" id="ARBA00004651"/>
    </source>
</evidence>
<dbReference type="GO" id="GO:0005886">
    <property type="term" value="C:plasma membrane"/>
    <property type="evidence" value="ECO:0007669"/>
    <property type="project" value="UniProtKB-SubCell"/>
</dbReference>
<feature type="transmembrane region" description="Helical" evidence="6">
    <location>
        <begin position="159"/>
        <end position="181"/>
    </location>
</feature>
<evidence type="ECO:0000256" key="6">
    <source>
        <dbReference type="SAM" id="Phobius"/>
    </source>
</evidence>
<accession>A0A7X5ZJK7</accession>
<reference evidence="8 9" key="1">
    <citation type="submission" date="2020-03" db="EMBL/GenBank/DDBJ databases">
        <authorList>
            <person name="Lai Q."/>
        </authorList>
    </citation>
    <scope>NUCLEOTIDE SEQUENCE [LARGE SCALE GENOMIC DNA]</scope>
    <source>
        <strain evidence="8 9">CCUG 25036</strain>
    </source>
</reference>
<dbReference type="SUPFAM" id="SSF103473">
    <property type="entry name" value="MFS general substrate transporter"/>
    <property type="match status" value="1"/>
</dbReference>
<dbReference type="Pfam" id="PF07690">
    <property type="entry name" value="MFS_1"/>
    <property type="match status" value="1"/>
</dbReference>
<dbReference type="EMBL" id="JAARLZ010000008">
    <property type="protein sequence ID" value="NII07850.1"/>
    <property type="molecule type" value="Genomic_DNA"/>
</dbReference>
<dbReference type="InterPro" id="IPR020846">
    <property type="entry name" value="MFS_dom"/>
</dbReference>
<dbReference type="GO" id="GO:0022857">
    <property type="term" value="F:transmembrane transporter activity"/>
    <property type="evidence" value="ECO:0007669"/>
    <property type="project" value="InterPro"/>
</dbReference>
<evidence type="ECO:0000313" key="8">
    <source>
        <dbReference type="EMBL" id="NII07850.1"/>
    </source>
</evidence>
<dbReference type="PANTHER" id="PTHR43124:SF3">
    <property type="entry name" value="CHLORAMPHENICOL EFFLUX PUMP RV0191"/>
    <property type="match status" value="1"/>
</dbReference>
<dbReference type="InterPro" id="IPR050189">
    <property type="entry name" value="MFS_Efflux_Transporters"/>
</dbReference>
<proteinExistence type="predicted"/>
<feature type="transmembrane region" description="Helical" evidence="6">
    <location>
        <begin position="187"/>
        <end position="205"/>
    </location>
</feature>
<dbReference type="Gene3D" id="1.20.1250.20">
    <property type="entry name" value="MFS general substrate transporter like domains"/>
    <property type="match status" value="1"/>
</dbReference>
<dbReference type="PANTHER" id="PTHR43124">
    <property type="entry name" value="PURINE EFFLUX PUMP PBUE"/>
    <property type="match status" value="1"/>
</dbReference>
<protein>
    <submittedName>
        <fullName evidence="8">MFS transporter</fullName>
    </submittedName>
</protein>
<dbReference type="PROSITE" id="PS50850">
    <property type="entry name" value="MFS"/>
    <property type="match status" value="1"/>
</dbReference>
<dbReference type="Proteomes" id="UP000490980">
    <property type="component" value="Unassembled WGS sequence"/>
</dbReference>
<dbReference type="AlphaFoldDB" id="A0A7X5ZJK7"/>
<feature type="transmembrane region" description="Helical" evidence="6">
    <location>
        <begin position="382"/>
        <end position="400"/>
    </location>
</feature>
<dbReference type="CDD" id="cd17324">
    <property type="entry name" value="MFS_NepI_like"/>
    <property type="match status" value="1"/>
</dbReference>
<comment type="subcellular location">
    <subcellularLocation>
        <location evidence="1">Cell membrane</location>
        <topology evidence="1">Multi-pass membrane protein</topology>
    </subcellularLocation>
</comment>
<dbReference type="InterPro" id="IPR011701">
    <property type="entry name" value="MFS"/>
</dbReference>
<feature type="domain" description="Major facilitator superfamily (MFS) profile" evidence="7">
    <location>
        <begin position="35"/>
        <end position="405"/>
    </location>
</feature>
<evidence type="ECO:0000313" key="9">
    <source>
        <dbReference type="Proteomes" id="UP000490980"/>
    </source>
</evidence>
<evidence type="ECO:0000256" key="5">
    <source>
        <dbReference type="ARBA" id="ARBA00023136"/>
    </source>
</evidence>
<feature type="transmembrane region" description="Helical" evidence="6">
    <location>
        <begin position="355"/>
        <end position="376"/>
    </location>
</feature>
<evidence type="ECO:0000259" key="7">
    <source>
        <dbReference type="PROSITE" id="PS50850"/>
    </source>
</evidence>
<feature type="transmembrane region" description="Helical" evidence="6">
    <location>
        <begin position="269"/>
        <end position="288"/>
    </location>
</feature>
<feature type="transmembrane region" description="Helical" evidence="6">
    <location>
        <begin position="69"/>
        <end position="89"/>
    </location>
</feature>
<comment type="caution">
    <text evidence="8">The sequence shown here is derived from an EMBL/GenBank/DDBJ whole genome shotgun (WGS) entry which is preliminary data.</text>
</comment>
<keyword evidence="9" id="KW-1185">Reference proteome</keyword>
<keyword evidence="4 6" id="KW-1133">Transmembrane helix</keyword>
<keyword evidence="2" id="KW-1003">Cell membrane</keyword>
<feature type="transmembrane region" description="Helical" evidence="6">
    <location>
        <begin position="124"/>
        <end position="147"/>
    </location>
</feature>
<name>A0A7X5ZJK7_9GAMM</name>
<feature type="transmembrane region" description="Helical" evidence="6">
    <location>
        <begin position="319"/>
        <end position="343"/>
    </location>
</feature>
<organism evidence="8 9">
    <name type="scientific">Luteibacter anthropi</name>
    <dbReference type="NCBI Taxonomy" id="564369"/>
    <lineage>
        <taxon>Bacteria</taxon>
        <taxon>Pseudomonadati</taxon>
        <taxon>Pseudomonadota</taxon>
        <taxon>Gammaproteobacteria</taxon>
        <taxon>Lysobacterales</taxon>
        <taxon>Rhodanobacteraceae</taxon>
        <taxon>Luteibacter</taxon>
    </lineage>
</organism>
<evidence type="ECO:0000256" key="2">
    <source>
        <dbReference type="ARBA" id="ARBA00022475"/>
    </source>
</evidence>
<keyword evidence="3 6" id="KW-0812">Transmembrane</keyword>
<feature type="transmembrane region" description="Helical" evidence="6">
    <location>
        <begin position="226"/>
        <end position="249"/>
    </location>
</feature>